<dbReference type="EMBL" id="LFYR01001258">
    <property type="protein sequence ID" value="KMZ63265.1"/>
    <property type="molecule type" value="Genomic_DNA"/>
</dbReference>
<dbReference type="InterPro" id="IPR001841">
    <property type="entry name" value="Znf_RING"/>
</dbReference>
<evidence type="ECO:0000313" key="4">
    <source>
        <dbReference type="EMBL" id="KMZ63265.1"/>
    </source>
</evidence>
<organism evidence="4 5">
    <name type="scientific">Zostera marina</name>
    <name type="common">Eelgrass</name>
    <dbReference type="NCBI Taxonomy" id="29655"/>
    <lineage>
        <taxon>Eukaryota</taxon>
        <taxon>Viridiplantae</taxon>
        <taxon>Streptophyta</taxon>
        <taxon>Embryophyta</taxon>
        <taxon>Tracheophyta</taxon>
        <taxon>Spermatophyta</taxon>
        <taxon>Magnoliopsida</taxon>
        <taxon>Liliopsida</taxon>
        <taxon>Zosteraceae</taxon>
        <taxon>Zostera</taxon>
    </lineage>
</organism>
<gene>
    <name evidence="4" type="ORF">ZOSMA_41G01080</name>
</gene>
<feature type="region of interest" description="Disordered" evidence="2">
    <location>
        <begin position="40"/>
        <end position="117"/>
    </location>
</feature>
<dbReference type="Proteomes" id="UP000036987">
    <property type="component" value="Unassembled WGS sequence"/>
</dbReference>
<proteinExistence type="predicted"/>
<reference evidence="5" key="1">
    <citation type="journal article" date="2016" name="Nature">
        <title>The genome of the seagrass Zostera marina reveals angiosperm adaptation to the sea.</title>
        <authorList>
            <person name="Olsen J.L."/>
            <person name="Rouze P."/>
            <person name="Verhelst B."/>
            <person name="Lin Y.-C."/>
            <person name="Bayer T."/>
            <person name="Collen J."/>
            <person name="Dattolo E."/>
            <person name="De Paoli E."/>
            <person name="Dittami S."/>
            <person name="Maumus F."/>
            <person name="Michel G."/>
            <person name="Kersting A."/>
            <person name="Lauritano C."/>
            <person name="Lohaus R."/>
            <person name="Toepel M."/>
            <person name="Tonon T."/>
            <person name="Vanneste K."/>
            <person name="Amirebrahimi M."/>
            <person name="Brakel J."/>
            <person name="Bostroem C."/>
            <person name="Chovatia M."/>
            <person name="Grimwood J."/>
            <person name="Jenkins J.W."/>
            <person name="Jueterbock A."/>
            <person name="Mraz A."/>
            <person name="Stam W.T."/>
            <person name="Tice H."/>
            <person name="Bornberg-Bauer E."/>
            <person name="Green P.J."/>
            <person name="Pearson G.A."/>
            <person name="Procaccini G."/>
            <person name="Duarte C.M."/>
            <person name="Schmutz J."/>
            <person name="Reusch T.B.H."/>
            <person name="Van de Peer Y."/>
        </authorList>
    </citation>
    <scope>NUCLEOTIDE SEQUENCE [LARGE SCALE GENOMIC DNA]</scope>
    <source>
        <strain evidence="5">cv. Finnish</strain>
    </source>
</reference>
<feature type="domain" description="RING-type" evidence="3">
    <location>
        <begin position="573"/>
        <end position="612"/>
    </location>
</feature>
<feature type="compositionally biased region" description="Basic and acidic residues" evidence="2">
    <location>
        <begin position="99"/>
        <end position="117"/>
    </location>
</feature>
<dbReference type="SUPFAM" id="SSF57850">
    <property type="entry name" value="RING/U-box"/>
    <property type="match status" value="1"/>
</dbReference>
<dbReference type="Pfam" id="PF13920">
    <property type="entry name" value="zf-C3HC4_3"/>
    <property type="match status" value="1"/>
</dbReference>
<dbReference type="PANTHER" id="PTHR46519">
    <property type="entry name" value="RING/U-BOX SUPERFAMILY PROTEIN"/>
    <property type="match status" value="1"/>
</dbReference>
<accession>A0A0K9P503</accession>
<keyword evidence="1" id="KW-0863">Zinc-finger</keyword>
<keyword evidence="1" id="KW-0862">Zinc</keyword>
<dbReference type="Gene3D" id="3.30.40.10">
    <property type="entry name" value="Zinc/RING finger domain, C3HC4 (zinc finger)"/>
    <property type="match status" value="1"/>
</dbReference>
<dbReference type="PROSITE" id="PS50089">
    <property type="entry name" value="ZF_RING_2"/>
    <property type="match status" value="1"/>
</dbReference>
<comment type="caution">
    <text evidence="4">The sequence shown here is derived from an EMBL/GenBank/DDBJ whole genome shotgun (WGS) entry which is preliminary data.</text>
</comment>
<dbReference type="PANTHER" id="PTHR46519:SF2">
    <property type="entry name" value="RING_U-BOX SUPERFAMILY PROTEIN"/>
    <property type="match status" value="1"/>
</dbReference>
<evidence type="ECO:0000256" key="2">
    <source>
        <dbReference type="SAM" id="MobiDB-lite"/>
    </source>
</evidence>
<sequence length="625" mass="72086">MNTFTTPDRRSRDSELTALTGLHTAVRRRWQQLEDDISEVSSNTPRVNDISHRSNGVLRVRSDQSRSSSEVDAAEGDFLQTSEEEGQMEREVTGFSTEMEIRERSVVDQDDGRPRQRDQVRRILGRQAWLELVRVILEERQRELHILSDHRSVSQFPHRARIQLLLRGRFLRNGFPFDEDRPPSLATGELCQLRQRHRVSGLREGFRFRLENIVRGQITHHSDTNNSSNEQFQFTMDLDPPTDNHGHSQTSIETNGINQVPETLTEGLQVANTDGTTLPESPRHGDESHVMSEWYQGSENTFSEWRGESVEQESDVNIQEYYQDWSNEIPEIDVIEDNEDWHIDSSVLIGVEAWQEEHFDTMTSEEFLPTRRVDGFIIPSDDESAYSVELRELVNRRSVSNLLSSEFRESLDQLIQSYVQRQGQSTIDWDVQESPLVQTEDYNQQEDDPNINQPDSVHQLPVASPLAIPLPPPLPDFHQERHHHWTRYMIEQRSEGNNVINDLRTEMARLQQGMNHMQRMLETCMDMQVEMQRSLKQELSAALGLSLDEQGSDVCLSSLRDGSKWSHVKKGMCFVCCVGFIDSLLYRCGHMCTCLKCAHELVESGKKCPLCQAPIVEVIRTYSIL</sequence>
<keyword evidence="1" id="KW-0479">Metal-binding</keyword>
<dbReference type="GO" id="GO:0008270">
    <property type="term" value="F:zinc ion binding"/>
    <property type="evidence" value="ECO:0007669"/>
    <property type="project" value="UniProtKB-KW"/>
</dbReference>
<name>A0A0K9P503_ZOSMR</name>
<dbReference type="CDD" id="cd16647">
    <property type="entry name" value="mRING-HC-C3HC5_NEU1"/>
    <property type="match status" value="1"/>
</dbReference>
<dbReference type="InterPro" id="IPR013083">
    <property type="entry name" value="Znf_RING/FYVE/PHD"/>
</dbReference>
<dbReference type="OrthoDB" id="6078042at2759"/>
<dbReference type="AlphaFoldDB" id="A0A0K9P503"/>
<dbReference type="STRING" id="29655.A0A0K9P503"/>
<keyword evidence="5" id="KW-1185">Reference proteome</keyword>
<dbReference type="OMA" id="TCLNCAT"/>
<protein>
    <recommendedName>
        <fullName evidence="3">RING-type domain-containing protein</fullName>
    </recommendedName>
</protein>
<evidence type="ECO:0000256" key="1">
    <source>
        <dbReference type="PROSITE-ProRule" id="PRU00175"/>
    </source>
</evidence>
<evidence type="ECO:0000313" key="5">
    <source>
        <dbReference type="Proteomes" id="UP000036987"/>
    </source>
</evidence>
<evidence type="ECO:0000259" key="3">
    <source>
        <dbReference type="PROSITE" id="PS50089"/>
    </source>
</evidence>